<dbReference type="GO" id="GO:0005524">
    <property type="term" value="F:ATP binding"/>
    <property type="evidence" value="ECO:0007669"/>
    <property type="project" value="UniProtKB-KW"/>
</dbReference>
<dbReference type="CDD" id="cd00318">
    <property type="entry name" value="Phosphoglycerate_kinase"/>
    <property type="match status" value="1"/>
</dbReference>
<dbReference type="EC" id="2.7.2.3" evidence="4 14"/>
<proteinExistence type="inferred from homology"/>
<feature type="binding site" evidence="13">
    <location>
        <position position="342"/>
    </location>
    <ligand>
        <name>ATP</name>
        <dbReference type="ChEBI" id="CHEBI:30616"/>
    </ligand>
</feature>
<reference evidence="16" key="1">
    <citation type="submission" date="2020-11" db="EMBL/GenBank/DDBJ databases">
        <authorList>
            <person name="Tran Van P."/>
        </authorList>
    </citation>
    <scope>NUCLEOTIDE SEQUENCE</scope>
</reference>
<keyword evidence="9 13" id="KW-0067">ATP-binding</keyword>
<dbReference type="Pfam" id="PF00162">
    <property type="entry name" value="PGK"/>
    <property type="match status" value="1"/>
</dbReference>
<evidence type="ECO:0000256" key="7">
    <source>
        <dbReference type="ARBA" id="ARBA00022741"/>
    </source>
</evidence>
<dbReference type="InterPro" id="IPR015911">
    <property type="entry name" value="Phosphoglycerate_kinase_CS"/>
</dbReference>
<dbReference type="FunFam" id="3.40.50.1260:FF:000005">
    <property type="entry name" value="Phosphoglycerate kinase"/>
    <property type="match status" value="1"/>
</dbReference>
<evidence type="ECO:0000256" key="10">
    <source>
        <dbReference type="ARBA" id="ARBA00022842"/>
    </source>
</evidence>
<dbReference type="PROSITE" id="PS00111">
    <property type="entry name" value="PGLYCERATE_KINASE"/>
    <property type="match status" value="1"/>
</dbReference>
<sequence>MSLNKLSIDHVDVKDQRVIIRVDFNVPMKDGVITNNQRIVAALDTIKHVLDHGAKSVVLMSHLGRPDGSRVDKYSLKPIAAEVQKLLGRDVKFLEDCVGPEVESACANPAQGSVILLENLRYHVEEEGKGVDASGSKIKASPDAVAAFRQSLRKLGDVYVNDAFGTAHRGHSSMVGEGFEKRASGFLLKKELTYFAKALENPERPFLAILGGAKVKDKIQLIENMLDKVDEMIIGGGMAFTFLKELNGMKIGSSLFDEEGAKIVGKLMEKAKAKGVQIHLPKDFRTADKFAEDAQVDAATVESGIPDGWMGLDVGPATEAAFLEPLHRAKTIVWNGPVGVFEFKNFSSGTKSIMDAVVEGTSKGATVIIGGGDTATCCAKWGTEDKVSHVSTGGGASLELLEGKVLPGVAALSEA</sequence>
<dbReference type="GO" id="GO:0006096">
    <property type="term" value="P:glycolytic process"/>
    <property type="evidence" value="ECO:0007669"/>
    <property type="project" value="UniProtKB-UniPathway"/>
</dbReference>
<evidence type="ECO:0000256" key="1">
    <source>
        <dbReference type="ARBA" id="ARBA00001946"/>
    </source>
</evidence>
<feature type="binding site" evidence="12">
    <location>
        <position position="38"/>
    </location>
    <ligand>
        <name>(2R)-3-phosphoglycerate</name>
        <dbReference type="ChEBI" id="CHEBI:58272"/>
    </ligand>
</feature>
<evidence type="ECO:0000256" key="6">
    <source>
        <dbReference type="ARBA" id="ARBA00022723"/>
    </source>
</evidence>
<dbReference type="InterPro" id="IPR036043">
    <property type="entry name" value="Phosphoglycerate_kinase_sf"/>
</dbReference>
<dbReference type="InterPro" id="IPR015824">
    <property type="entry name" value="Phosphoglycerate_kinase_N"/>
</dbReference>
<dbReference type="FunFam" id="3.40.50.1260:FF:000031">
    <property type="entry name" value="Phosphoglycerate kinase 1"/>
    <property type="match status" value="1"/>
</dbReference>
<dbReference type="PANTHER" id="PTHR11406">
    <property type="entry name" value="PHOSPHOGLYCERATE KINASE"/>
    <property type="match status" value="1"/>
</dbReference>
<dbReference type="EMBL" id="OA882312">
    <property type="protein sequence ID" value="CAD7274635.1"/>
    <property type="molecule type" value="Genomic_DNA"/>
</dbReference>
<comment type="similarity">
    <text evidence="3 14">Belongs to the phosphoglycerate kinase family.</text>
</comment>
<evidence type="ECO:0000313" key="17">
    <source>
        <dbReference type="Proteomes" id="UP000678499"/>
    </source>
</evidence>
<dbReference type="EMBL" id="CAJPEX010000275">
    <property type="protein sequence ID" value="CAG0914787.1"/>
    <property type="molecule type" value="Genomic_DNA"/>
</dbReference>
<evidence type="ECO:0000256" key="4">
    <source>
        <dbReference type="ARBA" id="ARBA00013061"/>
    </source>
</evidence>
<feature type="binding site" evidence="13">
    <location>
        <begin position="371"/>
        <end position="374"/>
    </location>
    <ligand>
        <name>ATP</name>
        <dbReference type="ChEBI" id="CHEBI:30616"/>
    </ligand>
</feature>
<dbReference type="FunFam" id="3.40.50.1260:FF:000032">
    <property type="entry name" value="Phosphoglycerate kinase"/>
    <property type="match status" value="1"/>
</dbReference>
<evidence type="ECO:0000256" key="13">
    <source>
        <dbReference type="PIRSR" id="PIRSR000724-2"/>
    </source>
</evidence>
<protein>
    <recommendedName>
        <fullName evidence="4 14">Phosphoglycerate kinase</fullName>
        <ecNumber evidence="4 14">2.7.2.3</ecNumber>
    </recommendedName>
</protein>
<accession>A0A7R9BIY3</accession>
<evidence type="ECO:0000256" key="9">
    <source>
        <dbReference type="ARBA" id="ARBA00022840"/>
    </source>
</evidence>
<dbReference type="GO" id="GO:0043531">
    <property type="term" value="F:ADP binding"/>
    <property type="evidence" value="ECO:0007669"/>
    <property type="project" value="TreeGrafter"/>
</dbReference>
<dbReference type="HAMAP" id="MF_00145">
    <property type="entry name" value="Phosphoglyc_kinase"/>
    <property type="match status" value="1"/>
</dbReference>
<evidence type="ECO:0000256" key="8">
    <source>
        <dbReference type="ARBA" id="ARBA00022777"/>
    </source>
</evidence>
<evidence type="ECO:0000256" key="15">
    <source>
        <dbReference type="RuleBase" id="RU000696"/>
    </source>
</evidence>
<feature type="binding site" evidence="12">
    <location>
        <begin position="62"/>
        <end position="65"/>
    </location>
    <ligand>
        <name>substrate</name>
    </ligand>
</feature>
<dbReference type="OrthoDB" id="275353at2759"/>
<keyword evidence="6" id="KW-0479">Metal-binding</keyword>
<keyword evidence="17" id="KW-1185">Reference proteome</keyword>
<dbReference type="SUPFAM" id="SSF53748">
    <property type="entry name" value="Phosphoglycerate kinase"/>
    <property type="match status" value="1"/>
</dbReference>
<dbReference type="PANTHER" id="PTHR11406:SF0">
    <property type="entry name" value="PHOSPHOGLYCERATE KINASE"/>
    <property type="match status" value="1"/>
</dbReference>
<evidence type="ECO:0000256" key="12">
    <source>
        <dbReference type="PIRSR" id="PIRSR000724-1"/>
    </source>
</evidence>
<dbReference type="Proteomes" id="UP000678499">
    <property type="component" value="Unassembled WGS sequence"/>
</dbReference>
<dbReference type="PRINTS" id="PR00477">
    <property type="entry name" value="PHGLYCKINASE"/>
</dbReference>
<dbReference type="UniPathway" id="UPA00109">
    <property type="reaction ID" value="UER00185"/>
</dbReference>
<comment type="cofactor">
    <cofactor evidence="1">
        <name>Mg(2+)</name>
        <dbReference type="ChEBI" id="CHEBI:18420"/>
    </cofactor>
</comment>
<comment type="subunit">
    <text evidence="15">Monomer.</text>
</comment>
<dbReference type="PIRSF" id="PIRSF000724">
    <property type="entry name" value="Pgk"/>
    <property type="match status" value="1"/>
</dbReference>
<dbReference type="Gene3D" id="3.40.50.1260">
    <property type="entry name" value="Phosphoglycerate kinase, N-terminal domain"/>
    <property type="match status" value="3"/>
</dbReference>
<feature type="binding site" evidence="12">
    <location>
        <position position="169"/>
    </location>
    <ligand>
        <name>(2R)-3-phosphoglycerate</name>
        <dbReference type="ChEBI" id="CHEBI:58272"/>
    </ligand>
</feature>
<evidence type="ECO:0000256" key="2">
    <source>
        <dbReference type="ARBA" id="ARBA00004838"/>
    </source>
</evidence>
<evidence type="ECO:0000256" key="11">
    <source>
        <dbReference type="ARBA" id="ARBA00023152"/>
    </source>
</evidence>
<feature type="binding site" evidence="12">
    <location>
        <begin position="23"/>
        <end position="25"/>
    </location>
    <ligand>
        <name>substrate</name>
    </ligand>
</feature>
<dbReference type="GO" id="GO:0046872">
    <property type="term" value="F:metal ion binding"/>
    <property type="evidence" value="ECO:0007669"/>
    <property type="project" value="UniProtKB-KW"/>
</dbReference>
<evidence type="ECO:0000256" key="3">
    <source>
        <dbReference type="ARBA" id="ARBA00008982"/>
    </source>
</evidence>
<dbReference type="InterPro" id="IPR001576">
    <property type="entry name" value="Phosphoglycerate_kinase"/>
</dbReference>
<keyword evidence="10" id="KW-0460">Magnesium</keyword>
<feature type="binding site" evidence="13">
    <location>
        <position position="218"/>
    </location>
    <ligand>
        <name>ATP</name>
        <dbReference type="ChEBI" id="CHEBI:30616"/>
    </ligand>
</feature>
<keyword evidence="7" id="KW-0547">Nucleotide-binding</keyword>
<comment type="catalytic activity">
    <reaction evidence="14">
        <text>(2R)-3-phosphoglycerate + ATP = (2R)-3-phospho-glyceroyl phosphate + ADP</text>
        <dbReference type="Rhea" id="RHEA:14801"/>
        <dbReference type="ChEBI" id="CHEBI:30616"/>
        <dbReference type="ChEBI" id="CHEBI:57604"/>
        <dbReference type="ChEBI" id="CHEBI:58272"/>
        <dbReference type="ChEBI" id="CHEBI:456216"/>
        <dbReference type="EC" id="2.7.2.3"/>
    </reaction>
</comment>
<feature type="binding site" evidence="13">
    <location>
        <position position="311"/>
    </location>
    <ligand>
        <name>ATP</name>
        <dbReference type="ChEBI" id="CHEBI:30616"/>
    </ligand>
</feature>
<keyword evidence="11" id="KW-0324">Glycolysis</keyword>
<evidence type="ECO:0000256" key="5">
    <source>
        <dbReference type="ARBA" id="ARBA00022679"/>
    </source>
</evidence>
<feature type="binding site" evidence="12">
    <location>
        <position position="121"/>
    </location>
    <ligand>
        <name>(2R)-3-phosphoglycerate</name>
        <dbReference type="ChEBI" id="CHEBI:58272"/>
    </ligand>
</feature>
<keyword evidence="5 14" id="KW-0808">Transferase</keyword>
<evidence type="ECO:0000313" key="16">
    <source>
        <dbReference type="EMBL" id="CAD7274635.1"/>
    </source>
</evidence>
<gene>
    <name evidence="16" type="ORF">NMOB1V02_LOCUS2460</name>
</gene>
<evidence type="ECO:0000256" key="14">
    <source>
        <dbReference type="RuleBase" id="RU000532"/>
    </source>
</evidence>
<name>A0A7R9BIY3_9CRUS</name>
<comment type="pathway">
    <text evidence="2 14">Carbohydrate degradation; glycolysis; pyruvate from D-glyceraldehyde 3-phosphate: step 2/5.</text>
</comment>
<dbReference type="GO" id="GO:0006094">
    <property type="term" value="P:gluconeogenesis"/>
    <property type="evidence" value="ECO:0007669"/>
    <property type="project" value="TreeGrafter"/>
</dbReference>
<dbReference type="GO" id="GO:0005829">
    <property type="term" value="C:cytosol"/>
    <property type="evidence" value="ECO:0007669"/>
    <property type="project" value="TreeGrafter"/>
</dbReference>
<organism evidence="16">
    <name type="scientific">Notodromas monacha</name>
    <dbReference type="NCBI Taxonomy" id="399045"/>
    <lineage>
        <taxon>Eukaryota</taxon>
        <taxon>Metazoa</taxon>
        <taxon>Ecdysozoa</taxon>
        <taxon>Arthropoda</taxon>
        <taxon>Crustacea</taxon>
        <taxon>Oligostraca</taxon>
        <taxon>Ostracoda</taxon>
        <taxon>Podocopa</taxon>
        <taxon>Podocopida</taxon>
        <taxon>Cypridocopina</taxon>
        <taxon>Cypridoidea</taxon>
        <taxon>Cyprididae</taxon>
        <taxon>Notodromas</taxon>
    </lineage>
</organism>
<dbReference type="GO" id="GO:0004618">
    <property type="term" value="F:phosphoglycerate kinase activity"/>
    <property type="evidence" value="ECO:0007669"/>
    <property type="project" value="UniProtKB-EC"/>
</dbReference>
<dbReference type="AlphaFoldDB" id="A0A7R9BIY3"/>
<keyword evidence="8 14" id="KW-0418">Kinase</keyword>